<evidence type="ECO:0000256" key="6">
    <source>
        <dbReference type="ARBA" id="ARBA00023069"/>
    </source>
</evidence>
<comment type="subunit">
    <text evidence="10">Microtubule inner protein component of sperm flagellar doublet microtubules.</text>
</comment>
<dbReference type="EMBL" id="KB364533">
    <property type="protein sequence ID" value="ELV12425.1"/>
    <property type="molecule type" value="Genomic_DNA"/>
</dbReference>
<evidence type="ECO:0000256" key="7">
    <source>
        <dbReference type="ARBA" id="ARBA00023212"/>
    </source>
</evidence>
<keyword evidence="8" id="KW-0966">Cell projection</keyword>
<proteinExistence type="inferred from homology"/>
<evidence type="ECO:0000256" key="3">
    <source>
        <dbReference type="ARBA" id="ARBA00022490"/>
    </source>
</evidence>
<evidence type="ECO:0000313" key="11">
    <source>
        <dbReference type="EMBL" id="ELV12425.1"/>
    </source>
</evidence>
<evidence type="ECO:0000256" key="5">
    <source>
        <dbReference type="ARBA" id="ARBA00023054"/>
    </source>
</evidence>
<organism evidence="11 12">
    <name type="scientific">Tupaia chinensis</name>
    <name type="common">Chinese tree shrew</name>
    <name type="synonym">Tupaia belangeri chinensis</name>
    <dbReference type="NCBI Taxonomy" id="246437"/>
    <lineage>
        <taxon>Eukaryota</taxon>
        <taxon>Metazoa</taxon>
        <taxon>Chordata</taxon>
        <taxon>Craniata</taxon>
        <taxon>Vertebrata</taxon>
        <taxon>Euteleostomi</taxon>
        <taxon>Mammalia</taxon>
        <taxon>Eutheria</taxon>
        <taxon>Euarchontoglires</taxon>
        <taxon>Scandentia</taxon>
        <taxon>Tupaiidae</taxon>
        <taxon>Tupaia</taxon>
    </lineage>
</organism>
<keyword evidence="4" id="KW-0282">Flagellum</keyword>
<keyword evidence="6" id="KW-0969">Cilium</keyword>
<keyword evidence="7" id="KW-0206">Cytoskeleton</keyword>
<accession>L8YBT3</accession>
<dbReference type="AlphaFoldDB" id="L8YBT3"/>
<evidence type="ECO:0000256" key="1">
    <source>
        <dbReference type="ARBA" id="ARBA00004611"/>
    </source>
</evidence>
<evidence type="ECO:0000256" key="4">
    <source>
        <dbReference type="ARBA" id="ARBA00022846"/>
    </source>
</evidence>
<dbReference type="STRING" id="246437.L8YBT3"/>
<protein>
    <recommendedName>
        <fullName evidence="9">RIB43A-like with coiled-coils protein 1</fullName>
    </recommendedName>
</protein>
<evidence type="ECO:0000256" key="9">
    <source>
        <dbReference type="ARBA" id="ARBA00041087"/>
    </source>
</evidence>
<reference evidence="12" key="2">
    <citation type="journal article" date="2013" name="Nat. Commun.">
        <title>Genome of the Chinese tree shrew.</title>
        <authorList>
            <person name="Fan Y."/>
            <person name="Huang Z.Y."/>
            <person name="Cao C.C."/>
            <person name="Chen C.S."/>
            <person name="Chen Y.X."/>
            <person name="Fan D.D."/>
            <person name="He J."/>
            <person name="Hou H.L."/>
            <person name="Hu L."/>
            <person name="Hu X.T."/>
            <person name="Jiang X.T."/>
            <person name="Lai R."/>
            <person name="Lang Y.S."/>
            <person name="Liang B."/>
            <person name="Liao S.G."/>
            <person name="Mu D."/>
            <person name="Ma Y.Y."/>
            <person name="Niu Y.Y."/>
            <person name="Sun X.Q."/>
            <person name="Xia J.Q."/>
            <person name="Xiao J."/>
            <person name="Xiong Z.Q."/>
            <person name="Xu L."/>
            <person name="Yang L."/>
            <person name="Zhang Y."/>
            <person name="Zhao W."/>
            <person name="Zhao X.D."/>
            <person name="Zheng Y.T."/>
            <person name="Zhou J.M."/>
            <person name="Zhu Y.B."/>
            <person name="Zhang G.J."/>
            <person name="Wang J."/>
            <person name="Yao Y.G."/>
        </authorList>
    </citation>
    <scope>NUCLEOTIDE SEQUENCE [LARGE SCALE GENOMIC DNA]</scope>
</reference>
<comment type="similarity">
    <text evidence="2">Belongs to the RIB43A family.</text>
</comment>
<evidence type="ECO:0000256" key="2">
    <source>
        <dbReference type="ARBA" id="ARBA00006875"/>
    </source>
</evidence>
<dbReference type="Pfam" id="PF05914">
    <property type="entry name" value="RIB43A"/>
    <property type="match status" value="1"/>
</dbReference>
<name>L8YBT3_TUPCH</name>
<reference evidence="12" key="1">
    <citation type="submission" date="2012-07" db="EMBL/GenBank/DDBJ databases">
        <title>Genome of the Chinese tree shrew, a rising model animal genetically related to primates.</title>
        <authorList>
            <person name="Zhang G."/>
            <person name="Fan Y."/>
            <person name="Yao Y."/>
            <person name="Huang Z."/>
        </authorList>
    </citation>
    <scope>NUCLEOTIDE SEQUENCE [LARGE SCALE GENOMIC DNA]</scope>
</reference>
<evidence type="ECO:0000256" key="8">
    <source>
        <dbReference type="ARBA" id="ARBA00023273"/>
    </source>
</evidence>
<keyword evidence="12" id="KW-1185">Reference proteome</keyword>
<comment type="subcellular location">
    <subcellularLocation>
        <location evidence="1">Cytoplasm</location>
        <location evidence="1">Cytoskeleton</location>
        <location evidence="1">Flagellum axoneme</location>
    </subcellularLocation>
</comment>
<keyword evidence="3" id="KW-0963">Cytoplasm</keyword>
<gene>
    <name evidence="11" type="ORF">TREES_T100013674</name>
</gene>
<dbReference type="PANTHER" id="PTHR14517">
    <property type="entry name" value="RIB43A-RELATED"/>
    <property type="match status" value="1"/>
</dbReference>
<evidence type="ECO:0000256" key="10">
    <source>
        <dbReference type="ARBA" id="ARBA00046435"/>
    </source>
</evidence>
<dbReference type="FunCoup" id="L8YBT3">
    <property type="interactions" value="34"/>
</dbReference>
<sequence>MYNIGLPSDLKEMAAIEARRNREKERQSRFFNVRNRVMGVDVEALNNQVKEQKLQEAAERSKEAAYGIYQMQYDLVAQMLEKEQAEQSRGLAKKVQEFREQKQQLKSSYEFDLGNPVQLWNEFPAHLRDSDPYYGPASLQCFSGEDLDRAMCLRMQQEQFKYNLEKQLEEKQQARADEKYADMLSDQLCLAADMRTSQLAKMEEFSRIATMTAMANINKAQAAEGTEWQHYEHQREQKANLTEIQNQITSDLLTENPQAAQHSMVPNRVLPYCWKGMTPEQRVAIRKVQEAQCHEKEAQRQAEQALSAEWDSQTTRITQAALELEEQERKLCAEFQRGLGSFNQQLAKEQKFQQNYLNSVIYTNKPTAHYHLQFNTSSR</sequence>
<dbReference type="KEGG" id="tup:102491019"/>
<dbReference type="OrthoDB" id="429119at2759"/>
<dbReference type="InterPro" id="IPR008805">
    <property type="entry name" value="RIB43A"/>
</dbReference>
<keyword evidence="5" id="KW-0175">Coiled coil</keyword>
<dbReference type="Proteomes" id="UP000011518">
    <property type="component" value="Unassembled WGS sequence"/>
</dbReference>
<dbReference type="InParanoid" id="L8YBT3"/>
<dbReference type="eggNOG" id="ENOG502QWST">
    <property type="taxonomic scope" value="Eukaryota"/>
</dbReference>
<evidence type="ECO:0000313" key="12">
    <source>
        <dbReference type="Proteomes" id="UP000011518"/>
    </source>
</evidence>
<dbReference type="PANTHER" id="PTHR14517:SF11">
    <property type="entry name" value="RIB43A-LIKE WITH COILED-COILS PROTEIN 1"/>
    <property type="match status" value="1"/>
</dbReference>